<evidence type="ECO:0000256" key="3">
    <source>
        <dbReference type="ARBA" id="ARBA00022989"/>
    </source>
</evidence>
<feature type="transmembrane region" description="Helical" evidence="5">
    <location>
        <begin position="71"/>
        <end position="94"/>
    </location>
</feature>
<keyword evidence="2 5" id="KW-0812">Transmembrane</keyword>
<dbReference type="InterPro" id="IPR004837">
    <property type="entry name" value="NaCa_Exmemb"/>
</dbReference>
<reference evidence="7" key="1">
    <citation type="submission" date="2018-05" db="EMBL/GenBank/DDBJ databases">
        <authorList>
            <person name="Lanie J.A."/>
            <person name="Ng W.-L."/>
            <person name="Kazmierczak K.M."/>
            <person name="Andrzejewski T.M."/>
            <person name="Davidsen T.M."/>
            <person name="Wayne K.J."/>
            <person name="Tettelin H."/>
            <person name="Glass J.I."/>
            <person name="Rusch D."/>
            <person name="Podicherti R."/>
            <person name="Tsui H.-C.T."/>
            <person name="Winkler M.E."/>
        </authorList>
    </citation>
    <scope>NUCLEOTIDE SEQUENCE</scope>
</reference>
<dbReference type="Pfam" id="PF01699">
    <property type="entry name" value="Na_Ca_ex"/>
    <property type="match status" value="2"/>
</dbReference>
<sequence length="329" mass="34893">MQSILADTFIIFLGFVGLILGARWLVEGASVLARSLGVSPLVIGLTIVAVGTSAPEMFSSAAAAFAGEPELAIGNALGSNLFNVGVALGVAAIISPLKPPDSLIDLSFSTSLIVDEIPALLLVTLVTGALLLNLYLGLFDALVLLGITALFVYQLFKKKTDSPPEFKQSDFSDLNRLRAVAYLLLGLVLLITSAEFLVRAASSIAESLSVSTAVIGLTIVALGTSLPELATTVTCALNRQHDLAIGTIFGSNILNLLTVLPFPGLFSPGPIEPLLLSRDYLAVLVLTLLLSYYCYRGIKRQKMIGRLCGLTFLSIYCGWFTVMLIQVQN</sequence>
<dbReference type="Gene3D" id="1.20.1420.30">
    <property type="entry name" value="NCX, central ion-binding region"/>
    <property type="match status" value="1"/>
</dbReference>
<evidence type="ECO:0000313" key="7">
    <source>
        <dbReference type="EMBL" id="SUZ69389.1"/>
    </source>
</evidence>
<keyword evidence="3 5" id="KW-1133">Transmembrane helix</keyword>
<feature type="transmembrane region" description="Helical" evidence="5">
    <location>
        <begin position="31"/>
        <end position="51"/>
    </location>
</feature>
<feature type="domain" description="Sodium/calcium exchanger membrane region" evidence="6">
    <location>
        <begin position="9"/>
        <end position="154"/>
    </location>
</feature>
<dbReference type="EMBL" id="UINC01001061">
    <property type="protein sequence ID" value="SUZ69389.1"/>
    <property type="molecule type" value="Genomic_DNA"/>
</dbReference>
<evidence type="ECO:0000256" key="5">
    <source>
        <dbReference type="SAM" id="Phobius"/>
    </source>
</evidence>
<dbReference type="PANTHER" id="PTHR10846">
    <property type="entry name" value="SODIUM/POTASSIUM/CALCIUM EXCHANGER"/>
    <property type="match status" value="1"/>
</dbReference>
<dbReference type="PANTHER" id="PTHR10846:SF8">
    <property type="entry name" value="INNER MEMBRANE PROTEIN YRBG"/>
    <property type="match status" value="1"/>
</dbReference>
<dbReference type="Gene3D" id="6.10.280.80">
    <property type="entry name" value="NCX, peripheral helical region"/>
    <property type="match status" value="1"/>
</dbReference>
<evidence type="ECO:0000256" key="1">
    <source>
        <dbReference type="ARBA" id="ARBA00004141"/>
    </source>
</evidence>
<evidence type="ECO:0000259" key="6">
    <source>
        <dbReference type="Pfam" id="PF01699"/>
    </source>
</evidence>
<feature type="transmembrane region" description="Helical" evidence="5">
    <location>
        <begin position="210"/>
        <end position="231"/>
    </location>
</feature>
<feature type="transmembrane region" description="Helical" evidence="5">
    <location>
        <begin position="6"/>
        <end position="26"/>
    </location>
</feature>
<dbReference type="GO" id="GO:0005262">
    <property type="term" value="F:calcium channel activity"/>
    <property type="evidence" value="ECO:0007669"/>
    <property type="project" value="TreeGrafter"/>
</dbReference>
<feature type="transmembrane region" description="Helical" evidence="5">
    <location>
        <begin position="134"/>
        <end position="156"/>
    </location>
</feature>
<gene>
    <name evidence="7" type="ORF">METZ01_LOCUS22243</name>
</gene>
<evidence type="ECO:0000256" key="2">
    <source>
        <dbReference type="ARBA" id="ARBA00022692"/>
    </source>
</evidence>
<dbReference type="InterPro" id="IPR044880">
    <property type="entry name" value="NCX_ion-bd_dom_sf"/>
</dbReference>
<feature type="transmembrane region" description="Helical" evidence="5">
    <location>
        <begin position="275"/>
        <end position="295"/>
    </location>
</feature>
<feature type="transmembrane region" description="Helical" evidence="5">
    <location>
        <begin position="106"/>
        <end position="128"/>
    </location>
</feature>
<accession>A0A381PTV3</accession>
<name>A0A381PTV3_9ZZZZ</name>
<dbReference type="NCBIfam" id="TIGR00367">
    <property type="entry name" value="calcium/sodium antiporter"/>
    <property type="match status" value="1"/>
</dbReference>
<comment type="subcellular location">
    <subcellularLocation>
        <location evidence="1">Membrane</location>
        <topology evidence="1">Multi-pass membrane protein</topology>
    </subcellularLocation>
</comment>
<feature type="transmembrane region" description="Helical" evidence="5">
    <location>
        <begin position="243"/>
        <end position="263"/>
    </location>
</feature>
<keyword evidence="4 5" id="KW-0472">Membrane</keyword>
<feature type="transmembrane region" description="Helical" evidence="5">
    <location>
        <begin position="307"/>
        <end position="327"/>
    </location>
</feature>
<protein>
    <recommendedName>
        <fullName evidence="6">Sodium/calcium exchanger membrane region domain-containing protein</fullName>
    </recommendedName>
</protein>
<feature type="domain" description="Sodium/calcium exchanger membrane region" evidence="6">
    <location>
        <begin position="179"/>
        <end position="322"/>
    </location>
</feature>
<feature type="transmembrane region" description="Helical" evidence="5">
    <location>
        <begin position="177"/>
        <end position="198"/>
    </location>
</feature>
<dbReference type="GO" id="GO:0008273">
    <property type="term" value="F:calcium, potassium:sodium antiporter activity"/>
    <property type="evidence" value="ECO:0007669"/>
    <property type="project" value="TreeGrafter"/>
</dbReference>
<dbReference type="InterPro" id="IPR004481">
    <property type="entry name" value="K/Na/Ca-exchanger"/>
</dbReference>
<evidence type="ECO:0000256" key="4">
    <source>
        <dbReference type="ARBA" id="ARBA00023136"/>
    </source>
</evidence>
<dbReference type="GO" id="GO:0005886">
    <property type="term" value="C:plasma membrane"/>
    <property type="evidence" value="ECO:0007669"/>
    <property type="project" value="TreeGrafter"/>
</dbReference>
<dbReference type="AlphaFoldDB" id="A0A381PTV3"/>
<proteinExistence type="predicted"/>
<dbReference type="GO" id="GO:0006874">
    <property type="term" value="P:intracellular calcium ion homeostasis"/>
    <property type="evidence" value="ECO:0007669"/>
    <property type="project" value="TreeGrafter"/>
</dbReference>
<organism evidence="7">
    <name type="scientific">marine metagenome</name>
    <dbReference type="NCBI Taxonomy" id="408172"/>
    <lineage>
        <taxon>unclassified sequences</taxon>
        <taxon>metagenomes</taxon>
        <taxon>ecological metagenomes</taxon>
    </lineage>
</organism>